<accession>A0A699VXR5</accession>
<feature type="region of interest" description="Disordered" evidence="1">
    <location>
        <begin position="1"/>
        <end position="80"/>
    </location>
</feature>
<evidence type="ECO:0000313" key="2">
    <source>
        <dbReference type="EMBL" id="GFD40365.1"/>
    </source>
</evidence>
<comment type="caution">
    <text evidence="2">The sequence shown here is derived from an EMBL/GenBank/DDBJ whole genome shotgun (WGS) entry which is preliminary data.</text>
</comment>
<evidence type="ECO:0000256" key="1">
    <source>
        <dbReference type="SAM" id="MobiDB-lite"/>
    </source>
</evidence>
<feature type="compositionally biased region" description="Basic and acidic residues" evidence="1">
    <location>
        <begin position="60"/>
        <end position="80"/>
    </location>
</feature>
<reference evidence="2" key="1">
    <citation type="journal article" date="2019" name="Sci. Rep.">
        <title>Draft genome of Tanacetum cinerariifolium, the natural source of mosquito coil.</title>
        <authorList>
            <person name="Yamashiro T."/>
            <person name="Shiraishi A."/>
            <person name="Satake H."/>
            <person name="Nakayama K."/>
        </authorList>
    </citation>
    <scope>NUCLEOTIDE SEQUENCE</scope>
</reference>
<gene>
    <name evidence="2" type="ORF">Tci_912334</name>
</gene>
<feature type="non-terminal residue" evidence="2">
    <location>
        <position position="1"/>
    </location>
</feature>
<feature type="compositionally biased region" description="Basic and acidic residues" evidence="1">
    <location>
        <begin position="25"/>
        <end position="39"/>
    </location>
</feature>
<dbReference type="AlphaFoldDB" id="A0A699VXR5"/>
<feature type="compositionally biased region" description="Acidic residues" evidence="1">
    <location>
        <begin position="10"/>
        <end position="24"/>
    </location>
</feature>
<organism evidence="2">
    <name type="scientific">Tanacetum cinerariifolium</name>
    <name type="common">Dalmatian daisy</name>
    <name type="synonym">Chrysanthemum cinerariifolium</name>
    <dbReference type="NCBI Taxonomy" id="118510"/>
    <lineage>
        <taxon>Eukaryota</taxon>
        <taxon>Viridiplantae</taxon>
        <taxon>Streptophyta</taxon>
        <taxon>Embryophyta</taxon>
        <taxon>Tracheophyta</taxon>
        <taxon>Spermatophyta</taxon>
        <taxon>Magnoliopsida</taxon>
        <taxon>eudicotyledons</taxon>
        <taxon>Gunneridae</taxon>
        <taxon>Pentapetalae</taxon>
        <taxon>asterids</taxon>
        <taxon>campanulids</taxon>
        <taxon>Asterales</taxon>
        <taxon>Asteraceae</taxon>
        <taxon>Asteroideae</taxon>
        <taxon>Anthemideae</taxon>
        <taxon>Anthemidinae</taxon>
        <taxon>Tanacetum</taxon>
    </lineage>
</organism>
<evidence type="ECO:0008006" key="3">
    <source>
        <dbReference type="Google" id="ProtNLM"/>
    </source>
</evidence>
<protein>
    <recommendedName>
        <fullName evidence="3">Nucleotide-binding alpha-beta plait domain-containing protein</fullName>
    </recommendedName>
</protein>
<name>A0A699VXR5_TANCI</name>
<dbReference type="EMBL" id="BKCJ011532474">
    <property type="protein sequence ID" value="GFD40365.1"/>
    <property type="molecule type" value="Genomic_DNA"/>
</dbReference>
<feature type="non-terminal residue" evidence="2">
    <location>
        <position position="80"/>
    </location>
</feature>
<sequence length="80" mass="9019">AKEVSGWVPDFDEDEEEEDDSMSDDEVRNTNVDKKKSEDSLQYPPGFTPVIPDAHNVSPSDREGEKYSFHGQEDKVDSDA</sequence>
<proteinExistence type="predicted"/>